<organism evidence="10 11">
    <name type="scientific">Calditerrivibrio nitroreducens</name>
    <dbReference type="NCBI Taxonomy" id="477976"/>
    <lineage>
        <taxon>Bacteria</taxon>
        <taxon>Pseudomonadati</taxon>
        <taxon>Deferribacterota</taxon>
        <taxon>Deferribacteres</taxon>
        <taxon>Deferribacterales</taxon>
        <taxon>Calditerrivibrionaceae</taxon>
    </lineage>
</organism>
<dbReference type="GO" id="GO:0000155">
    <property type="term" value="F:phosphorelay sensor kinase activity"/>
    <property type="evidence" value="ECO:0007669"/>
    <property type="project" value="InterPro"/>
</dbReference>
<dbReference type="Pfam" id="PF02518">
    <property type="entry name" value="HATPase_c"/>
    <property type="match status" value="1"/>
</dbReference>
<dbReference type="Proteomes" id="UP000242881">
    <property type="component" value="Unassembled WGS sequence"/>
</dbReference>
<evidence type="ECO:0000256" key="1">
    <source>
        <dbReference type="ARBA" id="ARBA00000085"/>
    </source>
</evidence>
<keyword evidence="3" id="KW-0597">Phosphoprotein</keyword>
<protein>
    <recommendedName>
        <fullName evidence="2">histidine kinase</fullName>
        <ecNumber evidence="2">2.7.13.3</ecNumber>
    </recommendedName>
</protein>
<dbReference type="PANTHER" id="PTHR43065:SF10">
    <property type="entry name" value="PEROXIDE STRESS-ACTIVATED HISTIDINE KINASE MAK3"/>
    <property type="match status" value="1"/>
</dbReference>
<dbReference type="Pfam" id="PF00512">
    <property type="entry name" value="HisKA"/>
    <property type="match status" value="1"/>
</dbReference>
<comment type="caution">
    <text evidence="10">The sequence shown here is derived from an EMBL/GenBank/DDBJ whole genome shotgun (WGS) entry which is preliminary data.</text>
</comment>
<dbReference type="InterPro" id="IPR036097">
    <property type="entry name" value="HisK_dim/P_sf"/>
</dbReference>
<feature type="domain" description="Histidine kinase" evidence="9">
    <location>
        <begin position="270"/>
        <end position="474"/>
    </location>
</feature>
<dbReference type="InterPro" id="IPR003594">
    <property type="entry name" value="HATPase_dom"/>
</dbReference>
<dbReference type="InterPro" id="IPR003661">
    <property type="entry name" value="HisK_dim/P_dom"/>
</dbReference>
<dbReference type="EC" id="2.7.13.3" evidence="2"/>
<dbReference type="InterPro" id="IPR005467">
    <property type="entry name" value="His_kinase_dom"/>
</dbReference>
<dbReference type="SMART" id="SM00387">
    <property type="entry name" value="HATPase_c"/>
    <property type="match status" value="1"/>
</dbReference>
<evidence type="ECO:0000256" key="7">
    <source>
        <dbReference type="ARBA" id="ARBA00022840"/>
    </source>
</evidence>
<dbReference type="SUPFAM" id="SSF55874">
    <property type="entry name" value="ATPase domain of HSP90 chaperone/DNA topoisomerase II/histidine kinase"/>
    <property type="match status" value="1"/>
</dbReference>
<name>A0A2J6WMC7_9BACT</name>
<dbReference type="GO" id="GO:0005524">
    <property type="term" value="F:ATP binding"/>
    <property type="evidence" value="ECO:0007669"/>
    <property type="project" value="UniProtKB-KW"/>
</dbReference>
<gene>
    <name evidence="10" type="ORF">C0187_03795</name>
</gene>
<evidence type="ECO:0000313" key="11">
    <source>
        <dbReference type="Proteomes" id="UP000242881"/>
    </source>
</evidence>
<dbReference type="PANTHER" id="PTHR43065">
    <property type="entry name" value="SENSOR HISTIDINE KINASE"/>
    <property type="match status" value="1"/>
</dbReference>
<sequence length="476" mass="54029">MKKMNNRSDVAVKYLLISKDGNALMEIGEKSAGIEKQIKIDGYDIETIVGFPNIEKKEQIVDGIAKIIELLKNGEKIFNDDVLIEYVDMIINEKSIDEILYFTLKHIISSNLAEKTAFFILNDKLLKLRGVVYLKRDNEDIIFENRAIKSCQIDLSNRGKIADAMFFDKVVTVNYSELPGKNIERYFDKNTIIIPVYNIKGVVGVVLLEDDGTKAKDDASLRLVSRLVSLGINYSSITKQLKLSKEDVAYFKESIEVSSTLTHMGKITASVAHEIKNPLVSIGGFAKRLERYVSDERGLSYLKIIQSETTRLEQIVNDILTYSKIFNIKREKVSLYSLLMDLEEFFKDELMIKRIMVKINCPEDLIAYIDPRKFKQIFVNLIKNSIQSIENDGEITIDVERVKNGINIIIRDTGDGFPIEIIQRPFEPFVTTKEAGTGLGLSICHKIVSAHQGQIWLDNYDDGAMVKIFIPSEGEV</sequence>
<dbReference type="Gene3D" id="1.10.287.130">
    <property type="match status" value="1"/>
</dbReference>
<keyword evidence="4" id="KW-0808">Transferase</keyword>
<evidence type="ECO:0000256" key="2">
    <source>
        <dbReference type="ARBA" id="ARBA00012438"/>
    </source>
</evidence>
<dbReference type="AlphaFoldDB" id="A0A2J6WMC7"/>
<keyword evidence="7" id="KW-0067">ATP-binding</keyword>
<dbReference type="SUPFAM" id="SSF47384">
    <property type="entry name" value="Homodimeric domain of signal transducing histidine kinase"/>
    <property type="match status" value="1"/>
</dbReference>
<keyword evidence="8" id="KW-0902">Two-component regulatory system</keyword>
<dbReference type="InterPro" id="IPR004358">
    <property type="entry name" value="Sig_transdc_His_kin-like_C"/>
</dbReference>
<proteinExistence type="predicted"/>
<evidence type="ECO:0000256" key="4">
    <source>
        <dbReference type="ARBA" id="ARBA00022679"/>
    </source>
</evidence>
<dbReference type="SMART" id="SM00388">
    <property type="entry name" value="HisKA"/>
    <property type="match status" value="1"/>
</dbReference>
<keyword evidence="6" id="KW-0418">Kinase</keyword>
<dbReference type="PRINTS" id="PR00344">
    <property type="entry name" value="BCTRLSENSOR"/>
</dbReference>
<dbReference type="CDD" id="cd00082">
    <property type="entry name" value="HisKA"/>
    <property type="match status" value="1"/>
</dbReference>
<evidence type="ECO:0000256" key="5">
    <source>
        <dbReference type="ARBA" id="ARBA00022741"/>
    </source>
</evidence>
<accession>A0A2J6WMC7</accession>
<keyword evidence="5" id="KW-0547">Nucleotide-binding</keyword>
<dbReference type="EMBL" id="PNIN01000039">
    <property type="protein sequence ID" value="PMP71515.1"/>
    <property type="molecule type" value="Genomic_DNA"/>
</dbReference>
<dbReference type="InterPro" id="IPR036890">
    <property type="entry name" value="HATPase_C_sf"/>
</dbReference>
<evidence type="ECO:0000256" key="6">
    <source>
        <dbReference type="ARBA" id="ARBA00022777"/>
    </source>
</evidence>
<evidence type="ECO:0000313" key="10">
    <source>
        <dbReference type="EMBL" id="PMP71515.1"/>
    </source>
</evidence>
<evidence type="ECO:0000256" key="3">
    <source>
        <dbReference type="ARBA" id="ARBA00022553"/>
    </source>
</evidence>
<dbReference type="Gene3D" id="3.30.565.10">
    <property type="entry name" value="Histidine kinase-like ATPase, C-terminal domain"/>
    <property type="match status" value="1"/>
</dbReference>
<dbReference type="PROSITE" id="PS50109">
    <property type="entry name" value="HIS_KIN"/>
    <property type="match status" value="1"/>
</dbReference>
<evidence type="ECO:0000256" key="8">
    <source>
        <dbReference type="ARBA" id="ARBA00023012"/>
    </source>
</evidence>
<reference evidence="10 11" key="1">
    <citation type="submission" date="2018-01" db="EMBL/GenBank/DDBJ databases">
        <title>Metagenomic assembled genomes from two thermal pools in the Uzon Caldera, Kamchatka, Russia.</title>
        <authorList>
            <person name="Wilkins L."/>
            <person name="Ettinger C."/>
        </authorList>
    </citation>
    <scope>NUCLEOTIDE SEQUENCE [LARGE SCALE GENOMIC DNA]</scope>
    <source>
        <strain evidence="10">ZAV-05</strain>
    </source>
</reference>
<evidence type="ECO:0000259" key="9">
    <source>
        <dbReference type="PROSITE" id="PS50109"/>
    </source>
</evidence>
<comment type="catalytic activity">
    <reaction evidence="1">
        <text>ATP + protein L-histidine = ADP + protein N-phospho-L-histidine.</text>
        <dbReference type="EC" id="2.7.13.3"/>
    </reaction>
</comment>